<evidence type="ECO:0008006" key="3">
    <source>
        <dbReference type="Google" id="ProtNLM"/>
    </source>
</evidence>
<dbReference type="eggNOG" id="COG3502">
    <property type="taxonomic scope" value="Bacteria"/>
</dbReference>
<dbReference type="InterPro" id="IPR009297">
    <property type="entry name" value="DUF952"/>
</dbReference>
<accession>H8GV99</accession>
<dbReference type="SUPFAM" id="SSF56399">
    <property type="entry name" value="ADP-ribosylation"/>
    <property type="match status" value="1"/>
</dbReference>
<dbReference type="HOGENOM" id="CLU_129452_1_2_0"/>
<dbReference type="Proteomes" id="UP000007575">
    <property type="component" value="Chromosome"/>
</dbReference>
<evidence type="ECO:0000313" key="2">
    <source>
        <dbReference type="Proteomes" id="UP000007575"/>
    </source>
</evidence>
<evidence type="ECO:0000313" key="1">
    <source>
        <dbReference type="EMBL" id="AFD26774.1"/>
    </source>
</evidence>
<proteinExistence type="predicted"/>
<reference evidence="1 2" key="1">
    <citation type="journal article" date="2012" name="PLoS ONE">
        <title>Genome sequence and transcriptome analysis of the radioresistant bacterium Deinococcus gobiensis: insights into the extreme environmental adaptations.</title>
        <authorList>
            <person name="Yuan M."/>
            <person name="Chen M."/>
            <person name="Zhang W."/>
            <person name="Lu W."/>
            <person name="Wang J."/>
            <person name="Yang M."/>
            <person name="Zhao P."/>
            <person name="Tang R."/>
            <person name="Li X."/>
            <person name="Hao Y."/>
            <person name="Zhou Z."/>
            <person name="Zhan Y."/>
            <person name="Yu H."/>
            <person name="Teng C."/>
            <person name="Yan Y."/>
            <person name="Ping S."/>
            <person name="Wang Y."/>
            <person name="Lin M."/>
        </authorList>
    </citation>
    <scope>NUCLEOTIDE SEQUENCE [LARGE SCALE GENOMIC DNA]</scope>
    <source>
        <strain evidence="1 2">I-0</strain>
    </source>
</reference>
<dbReference type="AlphaFoldDB" id="H8GV99"/>
<dbReference type="PANTHER" id="PTHR34129:SF1">
    <property type="entry name" value="DUF952 DOMAIN-CONTAINING PROTEIN"/>
    <property type="match status" value="1"/>
</dbReference>
<dbReference type="EMBL" id="CP002191">
    <property type="protein sequence ID" value="AFD26774.1"/>
    <property type="molecule type" value="Genomic_DNA"/>
</dbReference>
<dbReference type="PANTHER" id="PTHR34129">
    <property type="entry name" value="BLR1139 PROTEIN"/>
    <property type="match status" value="1"/>
</dbReference>
<dbReference type="KEGG" id="dgo:DGo_CA2847"/>
<protein>
    <recommendedName>
        <fullName evidence="3">DUF952 domain-containing protein</fullName>
    </recommendedName>
</protein>
<dbReference type="PATRIC" id="fig|745776.4.peg.2924"/>
<sequence>MGEYAPPSLGTQGFIHASRPDGQLLRVADFLYRGQPDLVVLLIAPERLRPELRWEAFEPGSDLFPHLYGPVNLDAVVAVLDFPPEPGGTFRLPGALRGP</sequence>
<keyword evidence="2" id="KW-1185">Reference proteome</keyword>
<gene>
    <name evidence="1" type="ordered locus">DGo_CA2847</name>
</gene>
<dbReference type="STRING" id="745776.DGo_CA2847"/>
<dbReference type="RefSeq" id="WP_014686254.1">
    <property type="nucleotide sequence ID" value="NC_017790.1"/>
</dbReference>
<name>H8GV99_DEIGI</name>
<organism evidence="1 2">
    <name type="scientific">Deinococcus gobiensis (strain DSM 21396 / JCM 16679 / CGMCC 1.7299 / I-0)</name>
    <dbReference type="NCBI Taxonomy" id="745776"/>
    <lineage>
        <taxon>Bacteria</taxon>
        <taxon>Thermotogati</taxon>
        <taxon>Deinococcota</taxon>
        <taxon>Deinococci</taxon>
        <taxon>Deinococcales</taxon>
        <taxon>Deinococcaceae</taxon>
        <taxon>Deinococcus</taxon>
    </lineage>
</organism>
<dbReference type="Pfam" id="PF06108">
    <property type="entry name" value="DUF952"/>
    <property type="match status" value="1"/>
</dbReference>
<dbReference type="Gene3D" id="3.20.170.20">
    <property type="entry name" value="Protein of unknown function DUF952"/>
    <property type="match status" value="1"/>
</dbReference>